<sequence length="230" mass="24937">MDQRVFIAQLNIEHYRRRLDGNQDDGQRRIVEQLLAEEEAKLSSLRAASAEGILSDLLDLLASWASRFLDGRDHLTLNLRWAELAAIFDQMPCAMSLIDGSGKIVLANTAMRGFIGDGGCSAQMAASLIRRSGPGHRRCSASPQIPASRHSMLATMARKRHCALPPCPSQDPTVRSRARSERHTSFRLWSVRTSTTYSNVCCSTSSSVPDAVVGNAASASSRAIPASGKA</sequence>
<organism evidence="1 2">
    <name type="scientific">Aminobacter ciceronei</name>
    <dbReference type="NCBI Taxonomy" id="150723"/>
    <lineage>
        <taxon>Bacteria</taxon>
        <taxon>Pseudomonadati</taxon>
        <taxon>Pseudomonadota</taxon>
        <taxon>Alphaproteobacteria</taxon>
        <taxon>Hyphomicrobiales</taxon>
        <taxon>Phyllobacteriaceae</taxon>
        <taxon>Aminobacter</taxon>
    </lineage>
</organism>
<accession>A0ABR6CF06</accession>
<comment type="caution">
    <text evidence="1">The sequence shown here is derived from an EMBL/GenBank/DDBJ whole genome shotgun (WGS) entry which is preliminary data.</text>
</comment>
<evidence type="ECO:0000313" key="2">
    <source>
        <dbReference type="Proteomes" id="UP000587524"/>
    </source>
</evidence>
<dbReference type="RefSeq" id="WP_182575716.1">
    <property type="nucleotide sequence ID" value="NZ_JACJHY010000037.1"/>
</dbReference>
<keyword evidence="2" id="KW-1185">Reference proteome</keyword>
<reference evidence="1 2" key="1">
    <citation type="submission" date="2020-08" db="EMBL/GenBank/DDBJ databases">
        <title>Genomic Encyclopedia of Type Strains, Phase IV (KMG-IV): sequencing the most valuable type-strain genomes for metagenomic binning, comparative biology and taxonomic classification.</title>
        <authorList>
            <person name="Goeker M."/>
        </authorList>
    </citation>
    <scope>NUCLEOTIDE SEQUENCE [LARGE SCALE GENOMIC DNA]</scope>
    <source>
        <strain evidence="1 2">DSM 17455</strain>
    </source>
</reference>
<proteinExistence type="predicted"/>
<gene>
    <name evidence="1" type="ORF">HNQ97_005656</name>
</gene>
<evidence type="ECO:0008006" key="3">
    <source>
        <dbReference type="Google" id="ProtNLM"/>
    </source>
</evidence>
<dbReference type="Proteomes" id="UP000587524">
    <property type="component" value="Unassembled WGS sequence"/>
</dbReference>
<name>A0ABR6CF06_9HYPH</name>
<evidence type="ECO:0000313" key="1">
    <source>
        <dbReference type="EMBL" id="MBA9023628.1"/>
    </source>
</evidence>
<protein>
    <recommendedName>
        <fullName evidence="3">PAS domain-containing protein</fullName>
    </recommendedName>
</protein>
<dbReference type="EMBL" id="JACJHZ010000037">
    <property type="protein sequence ID" value="MBA9023628.1"/>
    <property type="molecule type" value="Genomic_DNA"/>
</dbReference>